<evidence type="ECO:0000259" key="1">
    <source>
        <dbReference type="Pfam" id="PF09643"/>
    </source>
</evidence>
<dbReference type="Pfam" id="PF09643">
    <property type="entry name" value="YopX"/>
    <property type="match status" value="1"/>
</dbReference>
<name>A0A0C1KG60_STRCV</name>
<reference evidence="2 3" key="1">
    <citation type="submission" date="2014-12" db="EMBL/GenBank/DDBJ databases">
        <title>Partial genome sequence of Streptococcus constellatus KCOM 1650 (= ChDC B144).</title>
        <authorList>
            <person name="Kook J.-K."/>
            <person name="Park S.-N."/>
            <person name="Lim Y.K."/>
            <person name="Jo E."/>
        </authorList>
    </citation>
    <scope>NUCLEOTIDE SEQUENCE [LARGE SCALE GENOMIC DNA]</scope>
    <source>
        <strain evidence="2 3">KCOM 1650</strain>
    </source>
</reference>
<dbReference type="AlphaFoldDB" id="A0A0C1KG60"/>
<dbReference type="RefSeq" id="WP_039677510.1">
    <property type="nucleotide sequence ID" value="NZ_JWIY01000002.1"/>
</dbReference>
<gene>
    <name evidence="2" type="ORF">RN79_06755</name>
</gene>
<proteinExistence type="predicted"/>
<protein>
    <recommendedName>
        <fullName evidence="1">YopX protein domain-containing protein</fullName>
    </recommendedName>
</protein>
<dbReference type="InterPro" id="IPR023385">
    <property type="entry name" value="YopX-like_C"/>
</dbReference>
<dbReference type="SUPFAM" id="SSF159006">
    <property type="entry name" value="YopX-like"/>
    <property type="match status" value="1"/>
</dbReference>
<dbReference type="InterPro" id="IPR010024">
    <property type="entry name" value="CHP16711"/>
</dbReference>
<dbReference type="EMBL" id="JWIY01000002">
    <property type="protein sequence ID" value="KIC77887.1"/>
    <property type="molecule type" value="Genomic_DNA"/>
</dbReference>
<evidence type="ECO:0000313" key="3">
    <source>
        <dbReference type="Proteomes" id="UP000031339"/>
    </source>
</evidence>
<feature type="domain" description="YopX protein" evidence="1">
    <location>
        <begin position="38"/>
        <end position="144"/>
    </location>
</feature>
<sequence length="148" mass="16376">MIPKFRGKSIADENKGEWMCGNLITDKTSAYITDGDIDAYEDFISIERWCSIDVNTVGQSTGLKDKNGTEIFEGDIIDTTDYEGGLSSVGNPFVKIERDKYGFVVTGDFPDSPITIKEFEVGRKFAGVEVIIAGNIYENPELVEVIDD</sequence>
<organism evidence="2 3">
    <name type="scientific">Streptococcus constellatus</name>
    <dbReference type="NCBI Taxonomy" id="76860"/>
    <lineage>
        <taxon>Bacteria</taxon>
        <taxon>Bacillati</taxon>
        <taxon>Bacillota</taxon>
        <taxon>Bacilli</taxon>
        <taxon>Lactobacillales</taxon>
        <taxon>Streptococcaceae</taxon>
        <taxon>Streptococcus</taxon>
        <taxon>Streptococcus anginosus group</taxon>
    </lineage>
</organism>
<dbReference type="NCBIfam" id="TIGR01671">
    <property type="entry name" value="phage_TIGR01671"/>
    <property type="match status" value="1"/>
</dbReference>
<dbReference type="OrthoDB" id="1809393at2"/>
<dbReference type="Proteomes" id="UP000031339">
    <property type="component" value="Unassembled WGS sequence"/>
</dbReference>
<accession>A0A0C1KG60</accession>
<comment type="caution">
    <text evidence="2">The sequence shown here is derived from an EMBL/GenBank/DDBJ whole genome shotgun (WGS) entry which is preliminary data.</text>
</comment>
<dbReference type="InterPro" id="IPR019096">
    <property type="entry name" value="YopX_protein"/>
</dbReference>
<dbReference type="Gene3D" id="2.30.30.290">
    <property type="entry name" value="YopX-like domains"/>
    <property type="match status" value="1"/>
</dbReference>
<evidence type="ECO:0000313" key="2">
    <source>
        <dbReference type="EMBL" id="KIC77887.1"/>
    </source>
</evidence>